<dbReference type="SUPFAM" id="SSF51905">
    <property type="entry name" value="FAD/NAD(P)-binding domain"/>
    <property type="match status" value="1"/>
</dbReference>
<keyword evidence="2" id="KW-0479">Metal-binding</keyword>
<keyword evidence="3" id="KW-0784">Thiamine biosynthesis</keyword>
<comment type="caution">
    <text evidence="6">The sequence shown here is derived from an EMBL/GenBank/DDBJ whole genome shotgun (WGS) entry which is preliminary data.</text>
</comment>
<keyword evidence="5" id="KW-0520">NAD</keyword>
<protein>
    <submittedName>
        <fullName evidence="6">Thiamine biosynthesis Thi4 protein</fullName>
    </submittedName>
</protein>
<dbReference type="EMBL" id="MCFE01000144">
    <property type="protein sequence ID" value="ORX96876.1"/>
    <property type="molecule type" value="Genomic_DNA"/>
</dbReference>
<dbReference type="PANTHER" id="PTHR43422:SF3">
    <property type="entry name" value="THIAMINE THIAZOLE SYNTHASE"/>
    <property type="match status" value="1"/>
</dbReference>
<reference evidence="6 7" key="1">
    <citation type="submission" date="2016-07" db="EMBL/GenBank/DDBJ databases">
        <title>Pervasive Adenine N6-methylation of Active Genes in Fungi.</title>
        <authorList>
            <consortium name="DOE Joint Genome Institute"/>
            <person name="Mondo S.J."/>
            <person name="Dannebaum R.O."/>
            <person name="Kuo R.C."/>
            <person name="Labutti K."/>
            <person name="Haridas S."/>
            <person name="Kuo A."/>
            <person name="Salamov A."/>
            <person name="Ahrendt S.R."/>
            <person name="Lipzen A."/>
            <person name="Sullivan W."/>
            <person name="Andreopoulos W.B."/>
            <person name="Clum A."/>
            <person name="Lindquist E."/>
            <person name="Daum C."/>
            <person name="Ramamoorthy G.K."/>
            <person name="Gryganskyi A."/>
            <person name="Culley D."/>
            <person name="Magnuson J.K."/>
            <person name="James T.Y."/>
            <person name="O'Malley M.A."/>
            <person name="Stajich J.E."/>
            <person name="Spatafora J.W."/>
            <person name="Visel A."/>
            <person name="Grigoriev I.V."/>
        </authorList>
    </citation>
    <scope>NUCLEOTIDE SEQUENCE [LARGE SCALE GENOMIC DNA]</scope>
    <source>
        <strain evidence="6 7">CBS 931.73</strain>
    </source>
</reference>
<evidence type="ECO:0000256" key="2">
    <source>
        <dbReference type="ARBA" id="ARBA00022723"/>
    </source>
</evidence>
<dbReference type="STRING" id="1314790.A0A1Y1YGJ5"/>
<dbReference type="InterPro" id="IPR036188">
    <property type="entry name" value="FAD/NAD-bd_sf"/>
</dbReference>
<evidence type="ECO:0000313" key="6">
    <source>
        <dbReference type="EMBL" id="ORX96876.1"/>
    </source>
</evidence>
<dbReference type="PANTHER" id="PTHR43422">
    <property type="entry name" value="THIAMINE THIAZOLE SYNTHASE"/>
    <property type="match status" value="1"/>
</dbReference>
<dbReference type="Gene3D" id="6.10.250.2840">
    <property type="match status" value="1"/>
</dbReference>
<evidence type="ECO:0000256" key="5">
    <source>
        <dbReference type="ARBA" id="ARBA00023027"/>
    </source>
</evidence>
<dbReference type="Pfam" id="PF01946">
    <property type="entry name" value="Thi4"/>
    <property type="match status" value="1"/>
</dbReference>
<evidence type="ECO:0000256" key="3">
    <source>
        <dbReference type="ARBA" id="ARBA00022977"/>
    </source>
</evidence>
<dbReference type="AlphaFoldDB" id="A0A1Y1YGJ5"/>
<keyword evidence="1" id="KW-0808">Transferase</keyword>
<dbReference type="GO" id="GO:0009228">
    <property type="term" value="P:thiamine biosynthetic process"/>
    <property type="evidence" value="ECO:0007669"/>
    <property type="project" value="UniProtKB-KW"/>
</dbReference>
<evidence type="ECO:0000313" key="7">
    <source>
        <dbReference type="Proteomes" id="UP000193498"/>
    </source>
</evidence>
<dbReference type="InParanoid" id="A0A1Y1YGJ5"/>
<organism evidence="6 7">
    <name type="scientific">Basidiobolus meristosporus CBS 931.73</name>
    <dbReference type="NCBI Taxonomy" id="1314790"/>
    <lineage>
        <taxon>Eukaryota</taxon>
        <taxon>Fungi</taxon>
        <taxon>Fungi incertae sedis</taxon>
        <taxon>Zoopagomycota</taxon>
        <taxon>Entomophthoromycotina</taxon>
        <taxon>Basidiobolomycetes</taxon>
        <taxon>Basidiobolales</taxon>
        <taxon>Basidiobolaceae</taxon>
        <taxon>Basidiobolus</taxon>
    </lineage>
</organism>
<dbReference type="Proteomes" id="UP000193498">
    <property type="component" value="Unassembled WGS sequence"/>
</dbReference>
<sequence length="276" mass="29280">MVHNVLVQDSFKFAPVKESDVSREMTTRYMQDLIDYADADVVIVGAGPSGLSCAYELSKHKGIKVAVIEASVAPGGGGWVGGQLFSPMVVRKPAHEFLDELGIAYDEKENYVVVSHAALFTSTLISKVIANGVKLFNATSVEDFIIRDGTVSGVVTNWALVTKAHGTQSCMDPQVVESKVVVSSCGHDGPFGATGVRRLVEVGLLDKMPGMRALDMNASEDAIVSLTREIVPGMIVTGMEVAEASGTARMGPTFGAMMMSGRKAADLALAKLNRLN</sequence>
<accession>A0A1Y1YGJ5</accession>
<name>A0A1Y1YGJ5_9FUNG</name>
<dbReference type="NCBIfam" id="TIGR00292">
    <property type="entry name" value="sulfide-dependent adenosine diphosphate thiazole synthase"/>
    <property type="match status" value="1"/>
</dbReference>
<dbReference type="GO" id="GO:0016740">
    <property type="term" value="F:transferase activity"/>
    <property type="evidence" value="ECO:0007669"/>
    <property type="project" value="UniProtKB-KW"/>
</dbReference>
<gene>
    <name evidence="6" type="ORF">K493DRAFT_216791</name>
</gene>
<dbReference type="Gene3D" id="3.50.50.60">
    <property type="entry name" value="FAD/NAD(P)-binding domain"/>
    <property type="match status" value="1"/>
</dbReference>
<dbReference type="PRINTS" id="PR00419">
    <property type="entry name" value="ADXRDTASE"/>
</dbReference>
<evidence type="ECO:0000256" key="1">
    <source>
        <dbReference type="ARBA" id="ARBA00022679"/>
    </source>
</evidence>
<dbReference type="FunCoup" id="A0A1Y1YGJ5">
    <property type="interactions" value="848"/>
</dbReference>
<keyword evidence="4" id="KW-0408">Iron</keyword>
<proteinExistence type="predicted"/>
<dbReference type="GO" id="GO:0046872">
    <property type="term" value="F:metal ion binding"/>
    <property type="evidence" value="ECO:0007669"/>
    <property type="project" value="UniProtKB-KW"/>
</dbReference>
<dbReference type="InterPro" id="IPR002922">
    <property type="entry name" value="Thi4_fam"/>
</dbReference>
<dbReference type="OrthoDB" id="410463at2759"/>
<evidence type="ECO:0000256" key="4">
    <source>
        <dbReference type="ARBA" id="ARBA00023004"/>
    </source>
</evidence>
<keyword evidence="7" id="KW-1185">Reference proteome</keyword>